<accession>A0ABV8P6D0</accession>
<evidence type="ECO:0000256" key="1">
    <source>
        <dbReference type="SAM" id="SignalP"/>
    </source>
</evidence>
<evidence type="ECO:0000313" key="4">
    <source>
        <dbReference type="Proteomes" id="UP001595789"/>
    </source>
</evidence>
<feature type="domain" description="3-keto-alpha-glucoside-1,2-lyase/3-keto-2-hydroxy-glucal hydratase" evidence="2">
    <location>
        <begin position="70"/>
        <end position="238"/>
    </location>
</feature>
<dbReference type="Gene3D" id="2.60.120.560">
    <property type="entry name" value="Exo-inulinase, domain 1"/>
    <property type="match status" value="1"/>
</dbReference>
<comment type="caution">
    <text evidence="3">The sequence shown here is derived from an EMBL/GenBank/DDBJ whole genome shotgun (WGS) entry which is preliminary data.</text>
</comment>
<dbReference type="InterPro" id="IPR010496">
    <property type="entry name" value="AL/BT2_dom"/>
</dbReference>
<dbReference type="Proteomes" id="UP001595789">
    <property type="component" value="Unassembled WGS sequence"/>
</dbReference>
<organism evidence="3 4">
    <name type="scientific">Pedobacter lithocola</name>
    <dbReference type="NCBI Taxonomy" id="1908239"/>
    <lineage>
        <taxon>Bacteria</taxon>
        <taxon>Pseudomonadati</taxon>
        <taxon>Bacteroidota</taxon>
        <taxon>Sphingobacteriia</taxon>
        <taxon>Sphingobacteriales</taxon>
        <taxon>Sphingobacteriaceae</taxon>
        <taxon>Pedobacter</taxon>
    </lineage>
</organism>
<feature type="chain" id="PRO_5046006044" evidence="1">
    <location>
        <begin position="25"/>
        <end position="474"/>
    </location>
</feature>
<feature type="signal peptide" evidence="1">
    <location>
        <begin position="1"/>
        <end position="24"/>
    </location>
</feature>
<keyword evidence="4" id="KW-1185">Reference proteome</keyword>
<dbReference type="EMBL" id="JBHSBW010000001">
    <property type="protein sequence ID" value="MFC4209668.1"/>
    <property type="molecule type" value="Genomic_DNA"/>
</dbReference>
<sequence length="474" mass="51524">MKINVLKIGSTAFIWLFGTCLAFAQQPNIPLTDLSAFKEPGNSWSVVGDVTVNLEEVNAIKGTKGTGILLNISEPKKVGFDLTTIKEYGDMVLELDYLTARGTNSGIYLQNNYEIQLEDSWTVKNPLSSNNGGLYERWDNDKPEGEKGYGGIAPRQNASKAPGLWQHIKIVFQAPKFDSSGKKIANARLISVDLNGVTIHENVELWGATRGGYGTEKAMAPIRIQGDHGSIAFRNISIIDLPAATAQTGRRGGGGGADPIYVDAPVNTMIRSFVDEMPGVRSVHAISVGSPQQTAYSYDLDNGTLLHGWHGGFLDATPMWDGRGNGTSRPLGSVTRFIKKPVMAISKLATANAAWATDTAGTGFRTKGYVLDNQDRPEFKYLIYGNKVTDAVKVLDNGQGLSREITLEQPAKDLYLLLGEVADINEVSKGLYVVDDKAYYLQFPNGEKPIVRDADGKKQLIIAIGSKLNYSILF</sequence>
<protein>
    <submittedName>
        <fullName evidence="3">DUF1080 domain-containing protein</fullName>
    </submittedName>
</protein>
<gene>
    <name evidence="3" type="ORF">ACFOWA_00655</name>
</gene>
<name>A0ABV8P6D0_9SPHI</name>
<dbReference type="RefSeq" id="WP_378980823.1">
    <property type="nucleotide sequence ID" value="NZ_JBHSBW010000001.1"/>
</dbReference>
<keyword evidence="1" id="KW-0732">Signal</keyword>
<evidence type="ECO:0000313" key="3">
    <source>
        <dbReference type="EMBL" id="MFC4209668.1"/>
    </source>
</evidence>
<dbReference type="Pfam" id="PF06439">
    <property type="entry name" value="3keto-disac_hyd"/>
    <property type="match status" value="1"/>
</dbReference>
<evidence type="ECO:0000259" key="2">
    <source>
        <dbReference type="Pfam" id="PF06439"/>
    </source>
</evidence>
<reference evidence="4" key="1">
    <citation type="journal article" date="2019" name="Int. J. Syst. Evol. Microbiol.">
        <title>The Global Catalogue of Microorganisms (GCM) 10K type strain sequencing project: providing services to taxonomists for standard genome sequencing and annotation.</title>
        <authorList>
            <consortium name="The Broad Institute Genomics Platform"/>
            <consortium name="The Broad Institute Genome Sequencing Center for Infectious Disease"/>
            <person name="Wu L."/>
            <person name="Ma J."/>
        </authorList>
    </citation>
    <scope>NUCLEOTIDE SEQUENCE [LARGE SCALE GENOMIC DNA]</scope>
    <source>
        <strain evidence="4">CCM 8691</strain>
    </source>
</reference>
<proteinExistence type="predicted"/>